<reference evidence="2" key="1">
    <citation type="submission" date="2018-12" db="EMBL/GenBank/DDBJ databases">
        <title>Tengunoibacter tsumagoiensis gen. nov., sp. nov., Dictyobacter kobayashii sp. nov., D. alpinus sp. nov., and D. joshuensis sp. nov. and description of Dictyobacteraceae fam. nov. within the order Ktedonobacterales isolated from Tengu-no-mugimeshi.</title>
        <authorList>
            <person name="Wang C.M."/>
            <person name="Zheng Y."/>
            <person name="Sakai Y."/>
            <person name="Toyoda A."/>
            <person name="Minakuchi Y."/>
            <person name="Abe K."/>
            <person name="Yokota A."/>
            <person name="Yabe S."/>
        </authorList>
    </citation>
    <scope>NUCLEOTIDE SEQUENCE [LARGE SCALE GENOMIC DNA]</scope>
    <source>
        <strain evidence="2">Uno16</strain>
    </source>
</reference>
<sequence>MRVMYTPNPNRRWFHDHPTWFQGYPMAPFPNGHEVRTGFNRQFLCFKHAEFRLPHILTKLDVFAGGYEIGEYCLATDLNGTVIESLSGVFPTPFSR</sequence>
<dbReference type="EMBL" id="BIFT01000001">
    <property type="protein sequence ID" value="GCE25192.1"/>
    <property type="molecule type" value="Genomic_DNA"/>
</dbReference>
<evidence type="ECO:0000313" key="1">
    <source>
        <dbReference type="EMBL" id="GCE25192.1"/>
    </source>
</evidence>
<protein>
    <submittedName>
        <fullName evidence="1">Uncharacterized protein</fullName>
    </submittedName>
</protein>
<evidence type="ECO:0000313" key="2">
    <source>
        <dbReference type="Proteomes" id="UP000287171"/>
    </source>
</evidence>
<comment type="caution">
    <text evidence="1">The sequence shown here is derived from an EMBL/GenBank/DDBJ whole genome shotgun (WGS) entry which is preliminary data.</text>
</comment>
<proteinExistence type="predicted"/>
<accession>A0A402B1H0</accession>
<keyword evidence="2" id="KW-1185">Reference proteome</keyword>
<gene>
    <name evidence="1" type="ORF">KDA_06760</name>
</gene>
<dbReference type="AlphaFoldDB" id="A0A402B1H0"/>
<name>A0A402B1H0_9CHLR</name>
<organism evidence="1 2">
    <name type="scientific">Dictyobacter alpinus</name>
    <dbReference type="NCBI Taxonomy" id="2014873"/>
    <lineage>
        <taxon>Bacteria</taxon>
        <taxon>Bacillati</taxon>
        <taxon>Chloroflexota</taxon>
        <taxon>Ktedonobacteria</taxon>
        <taxon>Ktedonobacterales</taxon>
        <taxon>Dictyobacteraceae</taxon>
        <taxon>Dictyobacter</taxon>
    </lineage>
</organism>
<dbReference type="Proteomes" id="UP000287171">
    <property type="component" value="Unassembled WGS sequence"/>
</dbReference>